<dbReference type="GO" id="GO:0005634">
    <property type="term" value="C:nucleus"/>
    <property type="evidence" value="ECO:0007669"/>
    <property type="project" value="InterPro"/>
</dbReference>
<feature type="chain" id="PRO_5034487591" evidence="3">
    <location>
        <begin position="34"/>
        <end position="702"/>
    </location>
</feature>
<proteinExistence type="predicted"/>
<evidence type="ECO:0000259" key="4">
    <source>
        <dbReference type="Pfam" id="PF20412"/>
    </source>
</evidence>
<dbReference type="KEGG" id="ccan:109674685"/>
<dbReference type="GO" id="GO:0005737">
    <property type="term" value="C:cytoplasm"/>
    <property type="evidence" value="ECO:0007669"/>
    <property type="project" value="TreeGrafter"/>
</dbReference>
<feature type="domain" description="Ral GTPase-activating protein subunit alpha/beta N-terminal" evidence="4">
    <location>
        <begin position="378"/>
        <end position="500"/>
    </location>
</feature>
<evidence type="ECO:0000256" key="2">
    <source>
        <dbReference type="SAM" id="MobiDB-lite"/>
    </source>
</evidence>
<evidence type="ECO:0000256" key="1">
    <source>
        <dbReference type="ARBA" id="ARBA00022553"/>
    </source>
</evidence>
<feature type="region of interest" description="Disordered" evidence="2">
    <location>
        <begin position="288"/>
        <end position="323"/>
    </location>
</feature>
<dbReference type="PANTHER" id="PTHR10063:SF2">
    <property type="entry name" value="RAL GTPASE-ACTIVATING PROTEIN SUBUNIT ALPHA-2"/>
    <property type="match status" value="1"/>
</dbReference>
<keyword evidence="1" id="KW-0597">Phosphoprotein</keyword>
<dbReference type="AlphaFoldDB" id="A0A8B7TKG9"/>
<name>A0A8B7TKG9_CASCN</name>
<protein>
    <submittedName>
        <fullName evidence="5">Ral GTPase-activating protein subunit alpha-2-like</fullName>
    </submittedName>
</protein>
<accession>A0A8B7TKG9</accession>
<dbReference type="RefSeq" id="XP_020007202.1">
    <property type="nucleotide sequence ID" value="XM_020151613.1"/>
</dbReference>
<feature type="signal peptide" evidence="3">
    <location>
        <begin position="1"/>
        <end position="33"/>
    </location>
</feature>
<dbReference type="CTD" id="57186"/>
<reference evidence="5" key="1">
    <citation type="submission" date="2025-08" db="UniProtKB">
        <authorList>
            <consortium name="RefSeq"/>
        </authorList>
    </citation>
    <scope>IDENTIFICATION</scope>
    <source>
        <tissue evidence="5">Leukocyte</tissue>
    </source>
</reference>
<dbReference type="PANTHER" id="PTHR10063">
    <property type="entry name" value="TUBERIN"/>
    <property type="match status" value="1"/>
</dbReference>
<organism evidence="5">
    <name type="scientific">Castor canadensis</name>
    <name type="common">American beaver</name>
    <dbReference type="NCBI Taxonomy" id="51338"/>
    <lineage>
        <taxon>Eukaryota</taxon>
        <taxon>Metazoa</taxon>
        <taxon>Chordata</taxon>
        <taxon>Craniata</taxon>
        <taxon>Vertebrata</taxon>
        <taxon>Euteleostomi</taxon>
        <taxon>Mammalia</taxon>
        <taxon>Eutheria</taxon>
        <taxon>Euarchontoglires</taxon>
        <taxon>Glires</taxon>
        <taxon>Rodentia</taxon>
        <taxon>Castorimorpha</taxon>
        <taxon>Castoridae</taxon>
        <taxon>Castor</taxon>
    </lineage>
</organism>
<dbReference type="OrthoDB" id="19311at2759"/>
<dbReference type="InterPro" id="IPR027107">
    <property type="entry name" value="Tuberin/Ral-act_asu"/>
</dbReference>
<sequence>MALEFGVQQPKFWSHWVACSILFVRDIFLCVLCSDSDDCNGNGKKKKILQFLPERIFFRWHYQSIGSTLKKLLHTGNSMKIRCEGIRLFLLWLQALQTNCAEEQVLIFACLVPGFPAVLSSRGPCTLETLINPSPSVVDAKIYPEEITPLLPAISGEKITEDQTCFFLQILLKYMVIQTVGGGTVQERVPELDGGGSTEQEKNHSNSSTLSDRRLSNSSLCSIEEEHRTVYEMVQRILLSTRGYVNFVNEIFRQAFLLPSCEIAVTRKVVQVYRKWILQDKPVFMEEPDKKDTAQEDAEKLGFSETDNKEASSERSGHKRSSSWGRTYSFTSAMNRGCVTEEDNANVKAGVQAMLQVFLTNAANVFLLEPCAEVPMLLKEQVDACKAVLIIFRRMIMELTMNKKTWEQMLQILLRITEAVMQKPKDKQIKDLFAQSLAGLLFRTLIVAWIRANLCVYISRELWDDFLGVLSSLTEWEELINEWANIMDSLTAVLARTVYGVEMTNLPLDKLSEQKEKKQRGKGCVLDSQKGTTVGRSFSLSWRSHPDVTEPMRFRSATTSGAPGVEKARNIVRQKATAKRSQSISNCVHLSEALPATKSVPLLLHTMSALLPGLSYSSCSHRLSEVEECQQSENAPALESDHLVVGQHQVLRSSSTSDITEPLCSDSSQGTWCLQLLIYKFWLGLGKVADGIAFYIYSKYIY</sequence>
<feature type="compositionally biased region" description="Basic and acidic residues" evidence="2">
    <location>
        <begin position="288"/>
        <end position="316"/>
    </location>
</feature>
<gene>
    <name evidence="5" type="primary">LOC109674685</name>
</gene>
<keyword evidence="3" id="KW-0732">Signal</keyword>
<dbReference type="InterPro" id="IPR046859">
    <property type="entry name" value="RGPA/RALGAPB_N"/>
</dbReference>
<evidence type="ECO:0000313" key="5">
    <source>
        <dbReference type="RefSeq" id="XP_020007202.1"/>
    </source>
</evidence>
<evidence type="ECO:0000256" key="3">
    <source>
        <dbReference type="SAM" id="SignalP"/>
    </source>
</evidence>
<dbReference type="Pfam" id="PF20412">
    <property type="entry name" value="RALGAPB_N"/>
    <property type="match status" value="1"/>
</dbReference>
<feature type="region of interest" description="Disordered" evidence="2">
    <location>
        <begin position="188"/>
        <end position="213"/>
    </location>
</feature>
<dbReference type="GO" id="GO:0005096">
    <property type="term" value="F:GTPase activator activity"/>
    <property type="evidence" value="ECO:0007669"/>
    <property type="project" value="InterPro"/>
</dbReference>